<name>A0A645IMJ9_9ZZZZ</name>
<accession>A0A645IMJ9</accession>
<proteinExistence type="predicted"/>
<protein>
    <submittedName>
        <fullName evidence="1">Uncharacterized protein</fullName>
    </submittedName>
</protein>
<dbReference type="EMBL" id="VSSQ01118650">
    <property type="protein sequence ID" value="MPN52487.1"/>
    <property type="molecule type" value="Genomic_DNA"/>
</dbReference>
<gene>
    <name evidence="1" type="ORF">SDC9_200149</name>
</gene>
<evidence type="ECO:0000313" key="1">
    <source>
        <dbReference type="EMBL" id="MPN52487.1"/>
    </source>
</evidence>
<sequence>MIELRYLNVGADTLLHHLRNDNRMKFWKNESHLVILGFFDNIEQLIVCQMRLSEQVSLKNKTFLKSKVFQEWSTAFVSDVLN</sequence>
<organism evidence="1">
    <name type="scientific">bioreactor metagenome</name>
    <dbReference type="NCBI Taxonomy" id="1076179"/>
    <lineage>
        <taxon>unclassified sequences</taxon>
        <taxon>metagenomes</taxon>
        <taxon>ecological metagenomes</taxon>
    </lineage>
</organism>
<dbReference type="AlphaFoldDB" id="A0A645IMJ9"/>
<comment type="caution">
    <text evidence="1">The sequence shown here is derived from an EMBL/GenBank/DDBJ whole genome shotgun (WGS) entry which is preliminary data.</text>
</comment>
<reference evidence="1" key="1">
    <citation type="submission" date="2019-08" db="EMBL/GenBank/DDBJ databases">
        <authorList>
            <person name="Kucharzyk K."/>
            <person name="Murdoch R.W."/>
            <person name="Higgins S."/>
            <person name="Loffler F."/>
        </authorList>
    </citation>
    <scope>NUCLEOTIDE SEQUENCE</scope>
</reference>